<organism evidence="2 3">
    <name type="scientific">Asparagus officinalis</name>
    <name type="common">Garden asparagus</name>
    <dbReference type="NCBI Taxonomy" id="4686"/>
    <lineage>
        <taxon>Eukaryota</taxon>
        <taxon>Viridiplantae</taxon>
        <taxon>Streptophyta</taxon>
        <taxon>Embryophyta</taxon>
        <taxon>Tracheophyta</taxon>
        <taxon>Spermatophyta</taxon>
        <taxon>Magnoliopsida</taxon>
        <taxon>Liliopsida</taxon>
        <taxon>Asparagales</taxon>
        <taxon>Asparagaceae</taxon>
        <taxon>Asparagoideae</taxon>
        <taxon>Asparagus</taxon>
    </lineage>
</organism>
<keyword evidence="3" id="KW-1185">Reference proteome</keyword>
<protein>
    <submittedName>
        <fullName evidence="2">Uncharacterized protein</fullName>
    </submittedName>
</protein>
<sequence>MELHASPPLETQPPLDGIAAVVGYYVLYGKNPQEASGESKDFEEEEEKKKKRSNDNDGSSSSGVVFPDADFMCSGLLVGVLGWLVGVS</sequence>
<dbReference type="Gramene" id="ONK76699">
    <property type="protein sequence ID" value="ONK76699"/>
    <property type="gene ID" value="A4U43_C03F31200"/>
</dbReference>
<evidence type="ECO:0000313" key="2">
    <source>
        <dbReference type="EMBL" id="ONK76699.1"/>
    </source>
</evidence>
<evidence type="ECO:0000313" key="3">
    <source>
        <dbReference type="Proteomes" id="UP000243459"/>
    </source>
</evidence>
<evidence type="ECO:0000256" key="1">
    <source>
        <dbReference type="SAM" id="MobiDB-lite"/>
    </source>
</evidence>
<dbReference type="Proteomes" id="UP000243459">
    <property type="component" value="Chromosome 3"/>
</dbReference>
<dbReference type="EMBL" id="CM007383">
    <property type="protein sequence ID" value="ONK76699.1"/>
    <property type="molecule type" value="Genomic_DNA"/>
</dbReference>
<accession>A0A5P1FIH2</accession>
<feature type="region of interest" description="Disordered" evidence="1">
    <location>
        <begin position="32"/>
        <end position="62"/>
    </location>
</feature>
<name>A0A5P1FIH2_ASPOF</name>
<proteinExistence type="predicted"/>
<gene>
    <name evidence="2" type="ORF">A4U43_C03F31200</name>
</gene>
<dbReference type="AlphaFoldDB" id="A0A5P1FIH2"/>
<reference evidence="3" key="1">
    <citation type="journal article" date="2017" name="Nat. Commun.">
        <title>The asparagus genome sheds light on the origin and evolution of a young Y chromosome.</title>
        <authorList>
            <person name="Harkess A."/>
            <person name="Zhou J."/>
            <person name="Xu C."/>
            <person name="Bowers J.E."/>
            <person name="Van der Hulst R."/>
            <person name="Ayyampalayam S."/>
            <person name="Mercati F."/>
            <person name="Riccardi P."/>
            <person name="McKain M.R."/>
            <person name="Kakrana A."/>
            <person name="Tang H."/>
            <person name="Ray J."/>
            <person name="Groenendijk J."/>
            <person name="Arikit S."/>
            <person name="Mathioni S.M."/>
            <person name="Nakano M."/>
            <person name="Shan H."/>
            <person name="Telgmann-Rauber A."/>
            <person name="Kanno A."/>
            <person name="Yue Z."/>
            <person name="Chen H."/>
            <person name="Li W."/>
            <person name="Chen Y."/>
            <person name="Xu X."/>
            <person name="Zhang Y."/>
            <person name="Luo S."/>
            <person name="Chen H."/>
            <person name="Gao J."/>
            <person name="Mao Z."/>
            <person name="Pires J.C."/>
            <person name="Luo M."/>
            <person name="Kudrna D."/>
            <person name="Wing R.A."/>
            <person name="Meyers B.C."/>
            <person name="Yi K."/>
            <person name="Kong H."/>
            <person name="Lavrijsen P."/>
            <person name="Sunseri F."/>
            <person name="Falavigna A."/>
            <person name="Ye Y."/>
            <person name="Leebens-Mack J.H."/>
            <person name="Chen G."/>
        </authorList>
    </citation>
    <scope>NUCLEOTIDE SEQUENCE [LARGE SCALE GENOMIC DNA]</scope>
    <source>
        <strain evidence="3">cv. DH0086</strain>
    </source>
</reference>